<dbReference type="PROSITE" id="PS50922">
    <property type="entry name" value="TLC"/>
    <property type="match status" value="1"/>
</dbReference>
<feature type="compositionally biased region" description="Polar residues" evidence="10">
    <location>
        <begin position="367"/>
        <end position="380"/>
    </location>
</feature>
<comment type="similarity">
    <text evidence="2 8">Belongs to the TRAM family.</text>
</comment>
<dbReference type="FunCoup" id="B4ND58">
    <property type="interactions" value="324"/>
</dbReference>
<dbReference type="PIRSF" id="PIRSF005449">
    <property type="entry name" value="Translocation_assoc_membrane"/>
    <property type="match status" value="1"/>
</dbReference>
<dbReference type="AlphaFoldDB" id="B4ND58"/>
<keyword evidence="4 9" id="KW-0812">Transmembrane</keyword>
<sequence length="380" mass="42977">MAIKPGLGRKTSQKNPPILSHEFVIQNHADIISCVAMVFVVGLMNESTAAFASAFISLHHNVSGGEDPTREQPYGKAYTYIAGIKDYCSIFFYTLTCIIMHAIIQEFVLDKISKKLHLSKFKLSRFNESGQLVTFYLISFLWGSHVALKEGYLGQVSLLWEGFPNHAMSFLHKFYFIIQLSYYLHMLPELYFQKIKSKEEQQPKIIHSISGFTLIVLAYSLSFQRLALVLLTLHYFSELLSHVFQLIGVFDREERLSKLRVVNSLCFFLVRFATSVIGVLTLYYGIGGLRSLLALVGLIALQGYLVYSFITEQLRAKREAKKEAKREAKLLSSSAASQNQKSKSSSSKSSLKDKAKRKKESDLPEADQSQTPSPSKQKIK</sequence>
<dbReference type="InParanoid" id="B4ND58"/>
<dbReference type="OrthoDB" id="3053196at2759"/>
<evidence type="ECO:0000256" key="2">
    <source>
        <dbReference type="ARBA" id="ARBA00005999"/>
    </source>
</evidence>
<dbReference type="eggNOG" id="KOG1608">
    <property type="taxonomic scope" value="Eukaryota"/>
</dbReference>
<keyword evidence="5 8" id="KW-0653">Protein transport</keyword>
<dbReference type="PANTHER" id="PTHR12371:SF11">
    <property type="entry name" value="TRANSLOCATING CHAIN-ASSOCIATED MEMBRANE PROTEIN"/>
    <property type="match status" value="1"/>
</dbReference>
<dbReference type="GO" id="GO:0045048">
    <property type="term" value="P:protein insertion into ER membrane"/>
    <property type="evidence" value="ECO:0007669"/>
    <property type="project" value="TreeGrafter"/>
</dbReference>
<keyword evidence="6 11" id="KW-1133">Transmembrane helix</keyword>
<dbReference type="PhylomeDB" id="B4ND58"/>
<evidence type="ECO:0000259" key="12">
    <source>
        <dbReference type="PROSITE" id="PS50922"/>
    </source>
</evidence>
<proteinExistence type="inferred from homology"/>
<feature type="transmembrane region" description="Helical" evidence="11">
    <location>
        <begin position="262"/>
        <end position="286"/>
    </location>
</feature>
<organism evidence="13 14">
    <name type="scientific">Drosophila willistoni</name>
    <name type="common">Fruit fly</name>
    <dbReference type="NCBI Taxonomy" id="7260"/>
    <lineage>
        <taxon>Eukaryota</taxon>
        <taxon>Metazoa</taxon>
        <taxon>Ecdysozoa</taxon>
        <taxon>Arthropoda</taxon>
        <taxon>Hexapoda</taxon>
        <taxon>Insecta</taxon>
        <taxon>Pterygota</taxon>
        <taxon>Neoptera</taxon>
        <taxon>Endopterygota</taxon>
        <taxon>Diptera</taxon>
        <taxon>Brachycera</taxon>
        <taxon>Muscomorpha</taxon>
        <taxon>Ephydroidea</taxon>
        <taxon>Drosophilidae</taxon>
        <taxon>Drosophila</taxon>
        <taxon>Sophophora</taxon>
    </lineage>
</organism>
<dbReference type="KEGG" id="dwi:6648901"/>
<feature type="transmembrane region" description="Helical" evidence="11">
    <location>
        <begin position="228"/>
        <end position="250"/>
    </location>
</feature>
<feature type="transmembrane region" description="Helical" evidence="11">
    <location>
        <begin position="292"/>
        <end position="310"/>
    </location>
</feature>
<evidence type="ECO:0000256" key="11">
    <source>
        <dbReference type="SAM" id="Phobius"/>
    </source>
</evidence>
<evidence type="ECO:0000256" key="3">
    <source>
        <dbReference type="ARBA" id="ARBA00022448"/>
    </source>
</evidence>
<feature type="region of interest" description="Disordered" evidence="10">
    <location>
        <begin position="325"/>
        <end position="380"/>
    </location>
</feature>
<dbReference type="InterPro" id="IPR006634">
    <property type="entry name" value="TLC-dom"/>
</dbReference>
<feature type="domain" description="TLC" evidence="12">
    <location>
        <begin position="124"/>
        <end position="319"/>
    </location>
</feature>
<dbReference type="PANTHER" id="PTHR12371">
    <property type="entry name" value="TRANSLOCATION ASSOCIATED MEMBRANE PROTEIN"/>
    <property type="match status" value="1"/>
</dbReference>
<evidence type="ECO:0000256" key="5">
    <source>
        <dbReference type="ARBA" id="ARBA00022927"/>
    </source>
</evidence>
<dbReference type="HOGENOM" id="CLU_062830_0_0_1"/>
<evidence type="ECO:0000313" key="14">
    <source>
        <dbReference type="Proteomes" id="UP000007798"/>
    </source>
</evidence>
<keyword evidence="7 9" id="KW-0472">Membrane</keyword>
<dbReference type="InterPro" id="IPR016447">
    <property type="entry name" value="Translocation_assoc_membrane"/>
</dbReference>
<dbReference type="OMA" id="HGFPELY"/>
<evidence type="ECO:0000256" key="6">
    <source>
        <dbReference type="ARBA" id="ARBA00022989"/>
    </source>
</evidence>
<accession>B4ND58</accession>
<dbReference type="EMBL" id="CH964239">
    <property type="protein sequence ID" value="EDW82767.1"/>
    <property type="molecule type" value="Genomic_DNA"/>
</dbReference>
<evidence type="ECO:0000256" key="1">
    <source>
        <dbReference type="ARBA" id="ARBA00004141"/>
    </source>
</evidence>
<dbReference type="GO" id="GO:0005789">
    <property type="term" value="C:endoplasmic reticulum membrane"/>
    <property type="evidence" value="ECO:0007669"/>
    <property type="project" value="TreeGrafter"/>
</dbReference>
<dbReference type="STRING" id="7260.B4ND58"/>
<keyword evidence="3 8" id="KW-0813">Transport</keyword>
<evidence type="ECO:0000256" key="10">
    <source>
        <dbReference type="SAM" id="MobiDB-lite"/>
    </source>
</evidence>
<feature type="transmembrane region" description="Helical" evidence="11">
    <location>
        <begin position="90"/>
        <end position="109"/>
    </location>
</feature>
<dbReference type="Proteomes" id="UP000007798">
    <property type="component" value="Unassembled WGS sequence"/>
</dbReference>
<reference evidence="13 14" key="1">
    <citation type="journal article" date="2007" name="Nature">
        <title>Evolution of genes and genomes on the Drosophila phylogeny.</title>
        <authorList>
            <consortium name="Drosophila 12 Genomes Consortium"/>
            <person name="Clark A.G."/>
            <person name="Eisen M.B."/>
            <person name="Smith D.R."/>
            <person name="Bergman C.M."/>
            <person name="Oliver B."/>
            <person name="Markow T.A."/>
            <person name="Kaufman T.C."/>
            <person name="Kellis M."/>
            <person name="Gelbart W."/>
            <person name="Iyer V.N."/>
            <person name="Pollard D.A."/>
            <person name="Sackton T.B."/>
            <person name="Larracuente A.M."/>
            <person name="Singh N.D."/>
            <person name="Abad J.P."/>
            <person name="Abt D.N."/>
            <person name="Adryan B."/>
            <person name="Aguade M."/>
            <person name="Akashi H."/>
            <person name="Anderson W.W."/>
            <person name="Aquadro C.F."/>
            <person name="Ardell D.H."/>
            <person name="Arguello R."/>
            <person name="Artieri C.G."/>
            <person name="Barbash D.A."/>
            <person name="Barker D."/>
            <person name="Barsanti P."/>
            <person name="Batterham P."/>
            <person name="Batzoglou S."/>
            <person name="Begun D."/>
            <person name="Bhutkar A."/>
            <person name="Blanco E."/>
            <person name="Bosak S.A."/>
            <person name="Bradley R.K."/>
            <person name="Brand A.D."/>
            <person name="Brent M.R."/>
            <person name="Brooks A.N."/>
            <person name="Brown R.H."/>
            <person name="Butlin R.K."/>
            <person name="Caggese C."/>
            <person name="Calvi B.R."/>
            <person name="Bernardo de Carvalho A."/>
            <person name="Caspi A."/>
            <person name="Castrezana S."/>
            <person name="Celniker S.E."/>
            <person name="Chang J.L."/>
            <person name="Chapple C."/>
            <person name="Chatterji S."/>
            <person name="Chinwalla A."/>
            <person name="Civetta A."/>
            <person name="Clifton S.W."/>
            <person name="Comeron J.M."/>
            <person name="Costello J.C."/>
            <person name="Coyne J.A."/>
            <person name="Daub J."/>
            <person name="David R.G."/>
            <person name="Delcher A.L."/>
            <person name="Delehaunty K."/>
            <person name="Do C.B."/>
            <person name="Ebling H."/>
            <person name="Edwards K."/>
            <person name="Eickbush T."/>
            <person name="Evans J.D."/>
            <person name="Filipski A."/>
            <person name="Findeiss S."/>
            <person name="Freyhult E."/>
            <person name="Fulton L."/>
            <person name="Fulton R."/>
            <person name="Garcia A.C."/>
            <person name="Gardiner A."/>
            <person name="Garfield D.A."/>
            <person name="Garvin B.E."/>
            <person name="Gibson G."/>
            <person name="Gilbert D."/>
            <person name="Gnerre S."/>
            <person name="Godfrey J."/>
            <person name="Good R."/>
            <person name="Gotea V."/>
            <person name="Gravely B."/>
            <person name="Greenberg A.J."/>
            <person name="Griffiths-Jones S."/>
            <person name="Gross S."/>
            <person name="Guigo R."/>
            <person name="Gustafson E.A."/>
            <person name="Haerty W."/>
            <person name="Hahn M.W."/>
            <person name="Halligan D.L."/>
            <person name="Halpern A.L."/>
            <person name="Halter G.M."/>
            <person name="Han M.V."/>
            <person name="Heger A."/>
            <person name="Hillier L."/>
            <person name="Hinrichs A.S."/>
            <person name="Holmes I."/>
            <person name="Hoskins R.A."/>
            <person name="Hubisz M.J."/>
            <person name="Hultmark D."/>
            <person name="Huntley M.A."/>
            <person name="Jaffe D.B."/>
            <person name="Jagadeeshan S."/>
            <person name="Jeck W.R."/>
            <person name="Johnson J."/>
            <person name="Jones C.D."/>
            <person name="Jordan W.C."/>
            <person name="Karpen G.H."/>
            <person name="Kataoka E."/>
            <person name="Keightley P.D."/>
            <person name="Kheradpour P."/>
            <person name="Kirkness E.F."/>
            <person name="Koerich L.B."/>
            <person name="Kristiansen K."/>
            <person name="Kudrna D."/>
            <person name="Kulathinal R.J."/>
            <person name="Kumar S."/>
            <person name="Kwok R."/>
            <person name="Lander E."/>
            <person name="Langley C.H."/>
            <person name="Lapoint R."/>
            <person name="Lazzaro B.P."/>
            <person name="Lee S.J."/>
            <person name="Levesque L."/>
            <person name="Li R."/>
            <person name="Lin C.F."/>
            <person name="Lin M.F."/>
            <person name="Lindblad-Toh K."/>
            <person name="Llopart A."/>
            <person name="Long M."/>
            <person name="Low L."/>
            <person name="Lozovsky E."/>
            <person name="Lu J."/>
            <person name="Luo M."/>
            <person name="Machado C.A."/>
            <person name="Makalowski W."/>
            <person name="Marzo M."/>
            <person name="Matsuda M."/>
            <person name="Matzkin L."/>
            <person name="McAllister B."/>
            <person name="McBride C.S."/>
            <person name="McKernan B."/>
            <person name="McKernan K."/>
            <person name="Mendez-Lago M."/>
            <person name="Minx P."/>
            <person name="Mollenhauer M.U."/>
            <person name="Montooth K."/>
            <person name="Mount S.M."/>
            <person name="Mu X."/>
            <person name="Myers E."/>
            <person name="Negre B."/>
            <person name="Newfeld S."/>
            <person name="Nielsen R."/>
            <person name="Noor M.A."/>
            <person name="O'Grady P."/>
            <person name="Pachter L."/>
            <person name="Papaceit M."/>
            <person name="Parisi M.J."/>
            <person name="Parisi M."/>
            <person name="Parts L."/>
            <person name="Pedersen J.S."/>
            <person name="Pesole G."/>
            <person name="Phillippy A.M."/>
            <person name="Ponting C.P."/>
            <person name="Pop M."/>
            <person name="Porcelli D."/>
            <person name="Powell J.R."/>
            <person name="Prohaska S."/>
            <person name="Pruitt K."/>
            <person name="Puig M."/>
            <person name="Quesneville H."/>
            <person name="Ram K.R."/>
            <person name="Rand D."/>
            <person name="Rasmussen M.D."/>
            <person name="Reed L.K."/>
            <person name="Reenan R."/>
            <person name="Reily A."/>
            <person name="Remington K.A."/>
            <person name="Rieger T.T."/>
            <person name="Ritchie M.G."/>
            <person name="Robin C."/>
            <person name="Rogers Y.H."/>
            <person name="Rohde C."/>
            <person name="Rozas J."/>
            <person name="Rubenfield M.J."/>
            <person name="Ruiz A."/>
            <person name="Russo S."/>
            <person name="Salzberg S.L."/>
            <person name="Sanchez-Gracia A."/>
            <person name="Saranga D.J."/>
            <person name="Sato H."/>
            <person name="Schaeffer S.W."/>
            <person name="Schatz M.C."/>
            <person name="Schlenke T."/>
            <person name="Schwartz R."/>
            <person name="Segarra C."/>
            <person name="Singh R.S."/>
            <person name="Sirot L."/>
            <person name="Sirota M."/>
            <person name="Sisneros N.B."/>
            <person name="Smith C.D."/>
            <person name="Smith T.F."/>
            <person name="Spieth J."/>
            <person name="Stage D.E."/>
            <person name="Stark A."/>
            <person name="Stephan W."/>
            <person name="Strausberg R.L."/>
            <person name="Strempel S."/>
            <person name="Sturgill D."/>
            <person name="Sutton G."/>
            <person name="Sutton G.G."/>
            <person name="Tao W."/>
            <person name="Teichmann S."/>
            <person name="Tobari Y.N."/>
            <person name="Tomimura Y."/>
            <person name="Tsolas J.M."/>
            <person name="Valente V.L."/>
            <person name="Venter E."/>
            <person name="Venter J.C."/>
            <person name="Vicario S."/>
            <person name="Vieira F.G."/>
            <person name="Vilella A.J."/>
            <person name="Villasante A."/>
            <person name="Walenz B."/>
            <person name="Wang J."/>
            <person name="Wasserman M."/>
            <person name="Watts T."/>
            <person name="Wilson D."/>
            <person name="Wilson R.K."/>
            <person name="Wing R.A."/>
            <person name="Wolfner M.F."/>
            <person name="Wong A."/>
            <person name="Wong G.K."/>
            <person name="Wu C.I."/>
            <person name="Wu G."/>
            <person name="Yamamoto D."/>
            <person name="Yang H.P."/>
            <person name="Yang S.P."/>
            <person name="Yorke J.A."/>
            <person name="Yoshida K."/>
            <person name="Zdobnov E."/>
            <person name="Zhang P."/>
            <person name="Zhang Y."/>
            <person name="Zimin A.V."/>
            <person name="Baldwin J."/>
            <person name="Abdouelleil A."/>
            <person name="Abdulkadir J."/>
            <person name="Abebe A."/>
            <person name="Abera B."/>
            <person name="Abreu J."/>
            <person name="Acer S.C."/>
            <person name="Aftuck L."/>
            <person name="Alexander A."/>
            <person name="An P."/>
            <person name="Anderson E."/>
            <person name="Anderson S."/>
            <person name="Arachi H."/>
            <person name="Azer M."/>
            <person name="Bachantsang P."/>
            <person name="Barry A."/>
            <person name="Bayul T."/>
            <person name="Berlin A."/>
            <person name="Bessette D."/>
            <person name="Bloom T."/>
            <person name="Blye J."/>
            <person name="Boguslavskiy L."/>
            <person name="Bonnet C."/>
            <person name="Boukhgalter B."/>
            <person name="Bourzgui I."/>
            <person name="Brown A."/>
            <person name="Cahill P."/>
            <person name="Channer S."/>
            <person name="Cheshatsang Y."/>
            <person name="Chuda L."/>
            <person name="Citroen M."/>
            <person name="Collymore A."/>
            <person name="Cooke P."/>
            <person name="Costello M."/>
            <person name="D'Aco K."/>
            <person name="Daza R."/>
            <person name="De Haan G."/>
            <person name="DeGray S."/>
            <person name="DeMaso C."/>
            <person name="Dhargay N."/>
            <person name="Dooley K."/>
            <person name="Dooley E."/>
            <person name="Doricent M."/>
            <person name="Dorje P."/>
            <person name="Dorjee K."/>
            <person name="Dupes A."/>
            <person name="Elong R."/>
            <person name="Falk J."/>
            <person name="Farina A."/>
            <person name="Faro S."/>
            <person name="Ferguson D."/>
            <person name="Fisher S."/>
            <person name="Foley C.D."/>
            <person name="Franke A."/>
            <person name="Friedrich D."/>
            <person name="Gadbois L."/>
            <person name="Gearin G."/>
            <person name="Gearin C.R."/>
            <person name="Giannoukos G."/>
            <person name="Goode T."/>
            <person name="Graham J."/>
            <person name="Grandbois E."/>
            <person name="Grewal S."/>
            <person name="Gyaltsen K."/>
            <person name="Hafez N."/>
            <person name="Hagos B."/>
            <person name="Hall J."/>
            <person name="Henson C."/>
            <person name="Hollinger A."/>
            <person name="Honan T."/>
            <person name="Huard M.D."/>
            <person name="Hughes L."/>
            <person name="Hurhula B."/>
            <person name="Husby M.E."/>
            <person name="Kamat A."/>
            <person name="Kanga B."/>
            <person name="Kashin S."/>
            <person name="Khazanovich D."/>
            <person name="Kisner P."/>
            <person name="Lance K."/>
            <person name="Lara M."/>
            <person name="Lee W."/>
            <person name="Lennon N."/>
            <person name="Letendre F."/>
            <person name="LeVine R."/>
            <person name="Lipovsky A."/>
            <person name="Liu X."/>
            <person name="Liu J."/>
            <person name="Liu S."/>
            <person name="Lokyitsang T."/>
            <person name="Lokyitsang Y."/>
            <person name="Lubonja R."/>
            <person name="Lui A."/>
            <person name="MacDonald P."/>
            <person name="Magnisalis V."/>
            <person name="Maru K."/>
            <person name="Matthews C."/>
            <person name="McCusker W."/>
            <person name="McDonough S."/>
            <person name="Mehta T."/>
            <person name="Meldrim J."/>
            <person name="Meneus L."/>
            <person name="Mihai O."/>
            <person name="Mihalev A."/>
            <person name="Mihova T."/>
            <person name="Mittelman R."/>
            <person name="Mlenga V."/>
            <person name="Montmayeur A."/>
            <person name="Mulrain L."/>
            <person name="Navidi A."/>
            <person name="Naylor J."/>
            <person name="Negash T."/>
            <person name="Nguyen T."/>
            <person name="Nguyen N."/>
            <person name="Nicol R."/>
            <person name="Norbu C."/>
            <person name="Norbu N."/>
            <person name="Novod N."/>
            <person name="O'Neill B."/>
            <person name="Osman S."/>
            <person name="Markiewicz E."/>
            <person name="Oyono O.L."/>
            <person name="Patti C."/>
            <person name="Phunkhang P."/>
            <person name="Pierre F."/>
            <person name="Priest M."/>
            <person name="Raghuraman S."/>
            <person name="Rege F."/>
            <person name="Reyes R."/>
            <person name="Rise C."/>
            <person name="Rogov P."/>
            <person name="Ross K."/>
            <person name="Ryan E."/>
            <person name="Settipalli S."/>
            <person name="Shea T."/>
            <person name="Sherpa N."/>
            <person name="Shi L."/>
            <person name="Shih D."/>
            <person name="Sparrow T."/>
            <person name="Spaulding J."/>
            <person name="Stalker J."/>
            <person name="Stange-Thomann N."/>
            <person name="Stavropoulos S."/>
            <person name="Stone C."/>
            <person name="Strader C."/>
            <person name="Tesfaye S."/>
            <person name="Thomson T."/>
            <person name="Thoulutsang Y."/>
            <person name="Thoulutsang D."/>
            <person name="Topham K."/>
            <person name="Topping I."/>
            <person name="Tsamla T."/>
            <person name="Vassiliev H."/>
            <person name="Vo A."/>
            <person name="Wangchuk T."/>
            <person name="Wangdi T."/>
            <person name="Weiand M."/>
            <person name="Wilkinson J."/>
            <person name="Wilson A."/>
            <person name="Yadav S."/>
            <person name="Young G."/>
            <person name="Yu Q."/>
            <person name="Zembek L."/>
            <person name="Zhong D."/>
            <person name="Zimmer A."/>
            <person name="Zwirko Z."/>
            <person name="Jaffe D.B."/>
            <person name="Alvarez P."/>
            <person name="Brockman W."/>
            <person name="Butler J."/>
            <person name="Chin C."/>
            <person name="Gnerre S."/>
            <person name="Grabherr M."/>
            <person name="Kleber M."/>
            <person name="Mauceli E."/>
            <person name="MacCallum I."/>
        </authorList>
    </citation>
    <scope>NUCLEOTIDE SEQUENCE [LARGE SCALE GENOMIC DNA]</scope>
    <source>
        <strain evidence="14">Tucson 14030-0811.24</strain>
    </source>
</reference>
<evidence type="ECO:0000256" key="9">
    <source>
        <dbReference type="PROSITE-ProRule" id="PRU00205"/>
    </source>
</evidence>
<name>B4ND58_DROWI</name>
<evidence type="ECO:0000256" key="8">
    <source>
        <dbReference type="PIRNR" id="PIRNR005449"/>
    </source>
</evidence>
<feature type="transmembrane region" description="Helical" evidence="11">
    <location>
        <begin position="205"/>
        <end position="222"/>
    </location>
</feature>
<keyword evidence="14" id="KW-1185">Reference proteome</keyword>
<dbReference type="Pfam" id="PF03798">
    <property type="entry name" value="TRAM_LAG1_CLN8"/>
    <property type="match status" value="1"/>
</dbReference>
<gene>
    <name evidence="13" type="primary">Dwil\GK24971</name>
    <name evidence="13" type="ORF">Dwil_GK24971</name>
</gene>
<evidence type="ECO:0000256" key="7">
    <source>
        <dbReference type="ARBA" id="ARBA00023136"/>
    </source>
</evidence>
<feature type="compositionally biased region" description="Low complexity" evidence="10">
    <location>
        <begin position="330"/>
        <end position="349"/>
    </location>
</feature>
<evidence type="ECO:0000313" key="13">
    <source>
        <dbReference type="EMBL" id="EDW82767.1"/>
    </source>
</evidence>
<evidence type="ECO:0000256" key="4">
    <source>
        <dbReference type="ARBA" id="ARBA00022692"/>
    </source>
</evidence>
<keyword evidence="8" id="KW-0811">Translocation</keyword>
<dbReference type="GO" id="GO:0006616">
    <property type="term" value="P:SRP-dependent cotranslational protein targeting to membrane, translocation"/>
    <property type="evidence" value="ECO:0007669"/>
    <property type="project" value="InterPro"/>
</dbReference>
<protein>
    <recommendedName>
        <fullName evidence="8">Translocating chain-associated membrane protein</fullName>
    </recommendedName>
</protein>
<dbReference type="SMART" id="SM00724">
    <property type="entry name" value="TLC"/>
    <property type="match status" value="1"/>
</dbReference>
<comment type="subcellular location">
    <subcellularLocation>
        <location evidence="1">Membrane</location>
        <topology evidence="1">Multi-pass membrane protein</topology>
    </subcellularLocation>
</comment>